<dbReference type="RefSeq" id="WP_055745611.1">
    <property type="nucleotide sequence ID" value="NZ_LJJB01000010.1"/>
</dbReference>
<evidence type="ECO:0000313" key="2">
    <source>
        <dbReference type="Proteomes" id="UP000051063"/>
    </source>
</evidence>
<proteinExistence type="predicted"/>
<dbReference type="Pfam" id="PF02585">
    <property type="entry name" value="PIG-L"/>
    <property type="match status" value="1"/>
</dbReference>
<sequence>MKKVLVIAPHPDDETLGCGGTLLKHIANGDEVDWLIVTGMHAKLGHTEEQINRREREIEQVKRMYGFKNVYNLKLPTTNLDTIPMQSIVSEIGAVINEMKPEIMYLPYRGDVHTDHKVVFDAVVSCSKWFRYSSVKRVLAYETLSETDFGINPDNNGFRPNVYIDIKPYLHKKLDILKVFQSEMGAFPFPRSEQAVQAQAMVRGVAAGCEAAEAFMLLKEIL</sequence>
<organism evidence="1 2">
    <name type="scientific">Brevibacillus choshinensis</name>
    <dbReference type="NCBI Taxonomy" id="54911"/>
    <lineage>
        <taxon>Bacteria</taxon>
        <taxon>Bacillati</taxon>
        <taxon>Bacillota</taxon>
        <taxon>Bacilli</taxon>
        <taxon>Bacillales</taxon>
        <taxon>Paenibacillaceae</taxon>
        <taxon>Brevibacillus</taxon>
    </lineage>
</organism>
<evidence type="ECO:0000313" key="1">
    <source>
        <dbReference type="EMBL" id="KQL46519.1"/>
    </source>
</evidence>
<dbReference type="Gene3D" id="3.40.50.10320">
    <property type="entry name" value="LmbE-like"/>
    <property type="match status" value="1"/>
</dbReference>
<dbReference type="InterPro" id="IPR003737">
    <property type="entry name" value="GlcNAc_PI_deacetylase-related"/>
</dbReference>
<dbReference type="Proteomes" id="UP000051063">
    <property type="component" value="Unassembled WGS sequence"/>
</dbReference>
<dbReference type="PANTHER" id="PTHR12993">
    <property type="entry name" value="N-ACETYLGLUCOSAMINYL-PHOSPHATIDYLINOSITOL DE-N-ACETYLASE-RELATED"/>
    <property type="match status" value="1"/>
</dbReference>
<accession>A0ABR5N7B9</accession>
<comment type="caution">
    <text evidence="1">The sequence shown here is derived from an EMBL/GenBank/DDBJ whole genome shotgun (WGS) entry which is preliminary data.</text>
</comment>
<gene>
    <name evidence="1" type="ORF">AN963_16455</name>
</gene>
<dbReference type="InterPro" id="IPR024078">
    <property type="entry name" value="LmbE-like_dom_sf"/>
</dbReference>
<dbReference type="EMBL" id="LJJB01000010">
    <property type="protein sequence ID" value="KQL46519.1"/>
    <property type="molecule type" value="Genomic_DNA"/>
</dbReference>
<dbReference type="PANTHER" id="PTHR12993:SF30">
    <property type="entry name" value="N-ACETYL-ALPHA-D-GLUCOSAMINYL L-MALATE DEACETYLASE 1"/>
    <property type="match status" value="1"/>
</dbReference>
<protein>
    <submittedName>
        <fullName evidence="1">GlcNAc-PI de-N-acetylase</fullName>
    </submittedName>
</protein>
<reference evidence="1 2" key="1">
    <citation type="submission" date="2015-09" db="EMBL/GenBank/DDBJ databases">
        <title>Genome sequencing project for genomic taxonomy and phylogenomics of Bacillus-like bacteria.</title>
        <authorList>
            <person name="Liu B."/>
            <person name="Wang J."/>
            <person name="Zhu Y."/>
            <person name="Liu G."/>
            <person name="Chen Q."/>
            <person name="Chen Z."/>
            <person name="Lan J."/>
            <person name="Che J."/>
            <person name="Ge C."/>
            <person name="Shi H."/>
            <person name="Pan Z."/>
            <person name="Liu X."/>
        </authorList>
    </citation>
    <scope>NUCLEOTIDE SEQUENCE [LARGE SCALE GENOMIC DNA]</scope>
    <source>
        <strain evidence="1 2">DSM 8552</strain>
    </source>
</reference>
<name>A0ABR5N7B9_BRECH</name>
<dbReference type="SUPFAM" id="SSF102588">
    <property type="entry name" value="LmbE-like"/>
    <property type="match status" value="1"/>
</dbReference>
<keyword evidence="2" id="KW-1185">Reference proteome</keyword>